<dbReference type="SUPFAM" id="SSF141523">
    <property type="entry name" value="L,D-transpeptidase catalytic domain-like"/>
    <property type="match status" value="1"/>
</dbReference>
<comment type="caution">
    <text evidence="9">The sequence shown here is derived from an EMBL/GenBank/DDBJ whole genome shotgun (WGS) entry which is preliminary data.</text>
</comment>
<evidence type="ECO:0000256" key="6">
    <source>
        <dbReference type="PROSITE-ProRule" id="PRU01373"/>
    </source>
</evidence>
<dbReference type="Proteomes" id="UP000185596">
    <property type="component" value="Unassembled WGS sequence"/>
</dbReference>
<protein>
    <recommendedName>
        <fullName evidence="8">L,D-TPase catalytic domain-containing protein</fullName>
    </recommendedName>
</protein>
<proteinExistence type="predicted"/>
<dbReference type="InterPro" id="IPR005490">
    <property type="entry name" value="LD_TPept_cat_dom"/>
</dbReference>
<dbReference type="CDD" id="cd16913">
    <property type="entry name" value="YkuD_like"/>
    <property type="match status" value="1"/>
</dbReference>
<feature type="active site" description="Proton donor/acceptor" evidence="6">
    <location>
        <position position="109"/>
    </location>
</feature>
<name>A0A1Q8CNK9_9PSEU</name>
<dbReference type="Gene3D" id="2.40.440.10">
    <property type="entry name" value="L,D-transpeptidase catalytic domain-like"/>
    <property type="match status" value="1"/>
</dbReference>
<keyword evidence="7" id="KW-0732">Signal</keyword>
<feature type="chain" id="PRO_5012276966" description="L,D-TPase catalytic domain-containing protein" evidence="7">
    <location>
        <begin position="28"/>
        <end position="145"/>
    </location>
</feature>
<evidence type="ECO:0000256" key="7">
    <source>
        <dbReference type="SAM" id="SignalP"/>
    </source>
</evidence>
<evidence type="ECO:0000256" key="1">
    <source>
        <dbReference type="ARBA" id="ARBA00004752"/>
    </source>
</evidence>
<evidence type="ECO:0000256" key="3">
    <source>
        <dbReference type="ARBA" id="ARBA00022960"/>
    </source>
</evidence>
<keyword evidence="10" id="KW-1185">Reference proteome</keyword>
<evidence type="ECO:0000256" key="4">
    <source>
        <dbReference type="ARBA" id="ARBA00022984"/>
    </source>
</evidence>
<dbReference type="Pfam" id="PF03734">
    <property type="entry name" value="YkuD"/>
    <property type="match status" value="1"/>
</dbReference>
<dbReference type="PANTHER" id="PTHR30582:SF33">
    <property type="entry name" value="EXPORTED PROTEIN"/>
    <property type="match status" value="1"/>
</dbReference>
<dbReference type="PANTHER" id="PTHR30582">
    <property type="entry name" value="L,D-TRANSPEPTIDASE"/>
    <property type="match status" value="1"/>
</dbReference>
<evidence type="ECO:0000259" key="8">
    <source>
        <dbReference type="PROSITE" id="PS52029"/>
    </source>
</evidence>
<sequence length="145" mass="14995">MRKITGMAAGAAAVGAAMFAAPGTASASPAPCGGETRACVDLSANRAWLMDGNGGVTLGGVPVTHGKPGYETPPGVYHVTWKNIDHWSQAYNGPMPYAVFFTDTGIAFHEGSLNSQSHGCVRLTRENAKTFFNSLAPGDVVTVVP</sequence>
<comment type="pathway">
    <text evidence="1 6">Cell wall biogenesis; peptidoglycan biosynthesis.</text>
</comment>
<evidence type="ECO:0000256" key="5">
    <source>
        <dbReference type="ARBA" id="ARBA00023316"/>
    </source>
</evidence>
<reference evidence="9 10" key="1">
    <citation type="submission" date="2016-12" db="EMBL/GenBank/DDBJ databases">
        <title>The draft genome sequence of Actinophytocola sp. 11-183.</title>
        <authorList>
            <person name="Wang W."/>
            <person name="Yuan L."/>
        </authorList>
    </citation>
    <scope>NUCLEOTIDE SEQUENCE [LARGE SCALE GENOMIC DNA]</scope>
    <source>
        <strain evidence="9 10">11-183</strain>
    </source>
</reference>
<evidence type="ECO:0000313" key="9">
    <source>
        <dbReference type="EMBL" id="OLF15933.1"/>
    </source>
</evidence>
<dbReference type="GO" id="GO:0008360">
    <property type="term" value="P:regulation of cell shape"/>
    <property type="evidence" value="ECO:0007669"/>
    <property type="project" value="UniProtKB-UniRule"/>
</dbReference>
<dbReference type="GO" id="GO:0016740">
    <property type="term" value="F:transferase activity"/>
    <property type="evidence" value="ECO:0007669"/>
    <property type="project" value="UniProtKB-KW"/>
</dbReference>
<dbReference type="GO" id="GO:0071972">
    <property type="term" value="F:peptidoglycan L,D-transpeptidase activity"/>
    <property type="evidence" value="ECO:0007669"/>
    <property type="project" value="TreeGrafter"/>
</dbReference>
<feature type="active site" description="Nucleophile" evidence="6">
    <location>
        <position position="120"/>
    </location>
</feature>
<feature type="signal peptide" evidence="7">
    <location>
        <begin position="1"/>
        <end position="27"/>
    </location>
</feature>
<dbReference type="InterPro" id="IPR050979">
    <property type="entry name" value="LD-transpeptidase"/>
</dbReference>
<dbReference type="GO" id="GO:0071555">
    <property type="term" value="P:cell wall organization"/>
    <property type="evidence" value="ECO:0007669"/>
    <property type="project" value="UniProtKB-UniRule"/>
</dbReference>
<evidence type="ECO:0000256" key="2">
    <source>
        <dbReference type="ARBA" id="ARBA00022679"/>
    </source>
</evidence>
<keyword evidence="2" id="KW-0808">Transferase</keyword>
<feature type="domain" description="L,D-TPase catalytic" evidence="8">
    <location>
        <begin position="36"/>
        <end position="144"/>
    </location>
</feature>
<dbReference type="AlphaFoldDB" id="A0A1Q8CNK9"/>
<accession>A0A1Q8CNK9</accession>
<keyword evidence="5 6" id="KW-0961">Cell wall biogenesis/degradation</keyword>
<evidence type="ECO:0000313" key="10">
    <source>
        <dbReference type="Proteomes" id="UP000185596"/>
    </source>
</evidence>
<keyword evidence="3 6" id="KW-0133">Cell shape</keyword>
<dbReference type="UniPathway" id="UPA00219"/>
<dbReference type="GO" id="GO:0005576">
    <property type="term" value="C:extracellular region"/>
    <property type="evidence" value="ECO:0007669"/>
    <property type="project" value="TreeGrafter"/>
</dbReference>
<dbReference type="GO" id="GO:0018104">
    <property type="term" value="P:peptidoglycan-protein cross-linking"/>
    <property type="evidence" value="ECO:0007669"/>
    <property type="project" value="TreeGrafter"/>
</dbReference>
<organism evidence="9 10">
    <name type="scientific">Actinophytocola xanthii</name>
    <dbReference type="NCBI Taxonomy" id="1912961"/>
    <lineage>
        <taxon>Bacteria</taxon>
        <taxon>Bacillati</taxon>
        <taxon>Actinomycetota</taxon>
        <taxon>Actinomycetes</taxon>
        <taxon>Pseudonocardiales</taxon>
        <taxon>Pseudonocardiaceae</taxon>
    </lineage>
</organism>
<dbReference type="STRING" id="1912961.BU204_19450"/>
<keyword evidence="4 6" id="KW-0573">Peptidoglycan synthesis</keyword>
<dbReference type="PROSITE" id="PS52029">
    <property type="entry name" value="LD_TPASE"/>
    <property type="match status" value="1"/>
</dbReference>
<dbReference type="EMBL" id="MSIE01000035">
    <property type="protein sequence ID" value="OLF15933.1"/>
    <property type="molecule type" value="Genomic_DNA"/>
</dbReference>
<gene>
    <name evidence="9" type="ORF">BU204_19450</name>
</gene>
<dbReference type="InterPro" id="IPR038063">
    <property type="entry name" value="Transpep_catalytic_dom"/>
</dbReference>